<name>A0A2A4X3A7_9GAMM</name>
<comment type="caution">
    <text evidence="2">The sequence shown here is derived from an EMBL/GenBank/DDBJ whole genome shotgun (WGS) entry which is preliminary data.</text>
</comment>
<keyword evidence="1" id="KW-0812">Transmembrane</keyword>
<reference evidence="3" key="1">
    <citation type="submission" date="2017-08" db="EMBL/GenBank/DDBJ databases">
        <title>A dynamic microbial community with high functional redundancy inhabits the cold, oxic subseafloor aquifer.</title>
        <authorList>
            <person name="Tully B.J."/>
            <person name="Wheat C.G."/>
            <person name="Glazer B.T."/>
            <person name="Huber J.A."/>
        </authorList>
    </citation>
    <scope>NUCLEOTIDE SEQUENCE [LARGE SCALE GENOMIC DNA]</scope>
</reference>
<keyword evidence="1" id="KW-0472">Membrane</keyword>
<evidence type="ECO:0000313" key="2">
    <source>
        <dbReference type="EMBL" id="PCI77083.1"/>
    </source>
</evidence>
<dbReference type="AlphaFoldDB" id="A0A2A4X3A7"/>
<dbReference type="EMBL" id="NVUL01000049">
    <property type="protein sequence ID" value="PCI77083.1"/>
    <property type="molecule type" value="Genomic_DNA"/>
</dbReference>
<keyword evidence="1" id="KW-1133">Transmembrane helix</keyword>
<proteinExistence type="predicted"/>
<gene>
    <name evidence="2" type="ORF">COB20_09120</name>
</gene>
<evidence type="ECO:0000313" key="3">
    <source>
        <dbReference type="Proteomes" id="UP000218767"/>
    </source>
</evidence>
<accession>A0A2A4X3A7</accession>
<protein>
    <recommendedName>
        <fullName evidence="4">GspL cytoplasmic actin-ATPase-like domain-containing protein</fullName>
    </recommendedName>
</protein>
<evidence type="ECO:0000256" key="1">
    <source>
        <dbReference type="SAM" id="Phobius"/>
    </source>
</evidence>
<organism evidence="2 3">
    <name type="scientific">SAR86 cluster bacterium</name>
    <dbReference type="NCBI Taxonomy" id="2030880"/>
    <lineage>
        <taxon>Bacteria</taxon>
        <taxon>Pseudomonadati</taxon>
        <taxon>Pseudomonadota</taxon>
        <taxon>Gammaproteobacteria</taxon>
        <taxon>SAR86 cluster</taxon>
    </lineage>
</organism>
<feature type="transmembrane region" description="Helical" evidence="1">
    <location>
        <begin position="291"/>
        <end position="311"/>
    </location>
</feature>
<sequence>MPSFAFDYSQWREQLTAYLPAQVRTLIQGASGRDLVKKIETSFLLFDNKIVHLESREAVELKGNGALSITAACAELLTGFSADQRKECAAVLLLPANFFVATTTTMPGVAKENLVSALKIQADSILPSLEVPLSLAINPLSATQGDEHLALWMTESTLSDLFDAFAEKDIFLAAVKPRFMNGNSEDANDGNDKSDAKTRILDVDAETETCVVIEDSILKSLFHVRKQDLQQEVFQQQWQETLKRDSSESAIELDNVSDYFSRLDVQANQEYCFFPHGALNATRRTAQGKQYIAAAAVVIAALFIAAVPFILQSLEFRSLASTLEMQRAMASDARQDQAAVVSFENEWGLISDFPEQRLREAMFTLQNILRPDTLTSMEVSEGLIKIQGSSNEPQAILQRLEQDPMFTEVVFSRATNNQRYYIDLRISTVNFEGYMVRYFPDE</sequence>
<evidence type="ECO:0008006" key="4">
    <source>
        <dbReference type="Google" id="ProtNLM"/>
    </source>
</evidence>
<dbReference type="Proteomes" id="UP000218767">
    <property type="component" value="Unassembled WGS sequence"/>
</dbReference>